<sequence length="151" mass="15921">MRHLHALLVLSALVGAAPLAAKDKAGVSVEAGPIQQGVWHRVFALDIERTLGRSVLVDTASMRAGGLGRSFKQAETLLSDQGSWSRGTTIYSRRSVNCATLQSTTYSWTALAPSGAQVSSGTVPAPKVSAMQWDSAQGKVLGFVCKGIKPR</sequence>
<dbReference type="AlphaFoldDB" id="A0A931MN31"/>
<feature type="signal peptide" evidence="1">
    <location>
        <begin position="1"/>
        <end position="21"/>
    </location>
</feature>
<gene>
    <name evidence="2" type="ORF">I5E68_17650</name>
</gene>
<organism evidence="2 3">
    <name type="scientific">Novosphingobium aureum</name>
    <dbReference type="NCBI Taxonomy" id="2792964"/>
    <lineage>
        <taxon>Bacteria</taxon>
        <taxon>Pseudomonadati</taxon>
        <taxon>Pseudomonadota</taxon>
        <taxon>Alphaproteobacteria</taxon>
        <taxon>Sphingomonadales</taxon>
        <taxon>Sphingomonadaceae</taxon>
        <taxon>Novosphingobium</taxon>
    </lineage>
</organism>
<comment type="caution">
    <text evidence="2">The sequence shown here is derived from an EMBL/GenBank/DDBJ whole genome shotgun (WGS) entry which is preliminary data.</text>
</comment>
<feature type="chain" id="PRO_5037625225" description="Secreted protein" evidence="1">
    <location>
        <begin position="22"/>
        <end position="151"/>
    </location>
</feature>
<evidence type="ECO:0000256" key="1">
    <source>
        <dbReference type="SAM" id="SignalP"/>
    </source>
</evidence>
<protein>
    <recommendedName>
        <fullName evidence="4">Secreted protein</fullName>
    </recommendedName>
</protein>
<keyword evidence="1" id="KW-0732">Signal</keyword>
<dbReference type="RefSeq" id="WP_197166588.1">
    <property type="nucleotide sequence ID" value="NZ_JADZGI010000004.1"/>
</dbReference>
<evidence type="ECO:0000313" key="2">
    <source>
        <dbReference type="EMBL" id="MBH0114776.1"/>
    </source>
</evidence>
<dbReference type="Proteomes" id="UP000617634">
    <property type="component" value="Unassembled WGS sequence"/>
</dbReference>
<proteinExistence type="predicted"/>
<keyword evidence="3" id="KW-1185">Reference proteome</keyword>
<evidence type="ECO:0000313" key="3">
    <source>
        <dbReference type="Proteomes" id="UP000617634"/>
    </source>
</evidence>
<dbReference type="EMBL" id="JADZGI010000004">
    <property type="protein sequence ID" value="MBH0114776.1"/>
    <property type="molecule type" value="Genomic_DNA"/>
</dbReference>
<name>A0A931MN31_9SPHN</name>
<reference evidence="2" key="1">
    <citation type="submission" date="2020-11" db="EMBL/GenBank/DDBJ databases">
        <title>Novosphingobium aureum sp. nov., a marine bacterium isolated from sediment of a salt flat.</title>
        <authorList>
            <person name="Yoo Y."/>
            <person name="Kim J.-J."/>
        </authorList>
    </citation>
    <scope>NUCLEOTIDE SEQUENCE</scope>
    <source>
        <strain evidence="2">YJ-S2-02</strain>
    </source>
</reference>
<evidence type="ECO:0008006" key="4">
    <source>
        <dbReference type="Google" id="ProtNLM"/>
    </source>
</evidence>
<accession>A0A931MN31</accession>